<evidence type="ECO:0000313" key="1">
    <source>
        <dbReference type="EMBL" id="KAF2854443.1"/>
    </source>
</evidence>
<dbReference type="EMBL" id="MU006293">
    <property type="protein sequence ID" value="KAF2854443.1"/>
    <property type="molecule type" value="Genomic_DNA"/>
</dbReference>
<sequence length="113" mass="12024">MAGIDEAGLTSVTHPSVYSYNDEFPPLTTLFTYAPECTDHWVLSGGSHDETVYSAGIFGTHWQSCQPSYGSSIYSPGICPSGYAINTVTELGTSAATGGSDDWKMWQALCCPA</sequence>
<organism evidence="1 2">
    <name type="scientific">Plenodomus tracheiphilus IPT5</name>
    <dbReference type="NCBI Taxonomy" id="1408161"/>
    <lineage>
        <taxon>Eukaryota</taxon>
        <taxon>Fungi</taxon>
        <taxon>Dikarya</taxon>
        <taxon>Ascomycota</taxon>
        <taxon>Pezizomycotina</taxon>
        <taxon>Dothideomycetes</taxon>
        <taxon>Pleosporomycetidae</taxon>
        <taxon>Pleosporales</taxon>
        <taxon>Pleosporineae</taxon>
        <taxon>Leptosphaeriaceae</taxon>
        <taxon>Plenodomus</taxon>
    </lineage>
</organism>
<reference evidence="1" key="1">
    <citation type="submission" date="2020-01" db="EMBL/GenBank/DDBJ databases">
        <authorList>
            <consortium name="DOE Joint Genome Institute"/>
            <person name="Haridas S."/>
            <person name="Albert R."/>
            <person name="Binder M."/>
            <person name="Bloem J."/>
            <person name="Labutti K."/>
            <person name="Salamov A."/>
            <person name="Andreopoulos B."/>
            <person name="Baker S.E."/>
            <person name="Barry K."/>
            <person name="Bills G."/>
            <person name="Bluhm B.H."/>
            <person name="Cannon C."/>
            <person name="Castanera R."/>
            <person name="Culley D.E."/>
            <person name="Daum C."/>
            <person name="Ezra D."/>
            <person name="Gonzalez J.B."/>
            <person name="Henrissat B."/>
            <person name="Kuo A."/>
            <person name="Liang C."/>
            <person name="Lipzen A."/>
            <person name="Lutzoni F."/>
            <person name="Magnuson J."/>
            <person name="Mondo S."/>
            <person name="Nolan M."/>
            <person name="Ohm R."/>
            <person name="Pangilinan J."/>
            <person name="Park H.-J."/>
            <person name="Ramirez L."/>
            <person name="Alfaro M."/>
            <person name="Sun H."/>
            <person name="Tritt A."/>
            <person name="Yoshinaga Y."/>
            <person name="Zwiers L.-H."/>
            <person name="Turgeon B.G."/>
            <person name="Goodwin S.B."/>
            <person name="Spatafora J.W."/>
            <person name="Crous P.W."/>
            <person name="Grigoriev I.V."/>
        </authorList>
    </citation>
    <scope>NUCLEOTIDE SEQUENCE</scope>
    <source>
        <strain evidence="1">IPT5</strain>
    </source>
</reference>
<evidence type="ECO:0000313" key="2">
    <source>
        <dbReference type="Proteomes" id="UP000799423"/>
    </source>
</evidence>
<dbReference type="AlphaFoldDB" id="A0A6A7BGF5"/>
<proteinExistence type="predicted"/>
<protein>
    <submittedName>
        <fullName evidence="1">Uncharacterized protein</fullName>
    </submittedName>
</protein>
<dbReference type="Proteomes" id="UP000799423">
    <property type="component" value="Unassembled WGS sequence"/>
</dbReference>
<keyword evidence="2" id="KW-1185">Reference proteome</keyword>
<gene>
    <name evidence="1" type="ORF">T440DRAFT_465408</name>
</gene>
<name>A0A6A7BGF5_9PLEO</name>
<dbReference type="OrthoDB" id="3681770at2759"/>
<accession>A0A6A7BGF5</accession>